<dbReference type="SMART" id="SM00028">
    <property type="entry name" value="TPR"/>
    <property type="match status" value="3"/>
</dbReference>
<dbReference type="SUPFAM" id="SSF52200">
    <property type="entry name" value="Toll/Interleukin receptor TIR domain"/>
    <property type="match status" value="1"/>
</dbReference>
<dbReference type="Gene3D" id="1.25.40.10">
    <property type="entry name" value="Tetratricopeptide repeat domain"/>
    <property type="match status" value="1"/>
</dbReference>
<dbReference type="Pfam" id="PF13676">
    <property type="entry name" value="TIR_2"/>
    <property type="match status" value="1"/>
</dbReference>
<comment type="caution">
    <text evidence="2">The sequence shown here is derived from an EMBL/GenBank/DDBJ whole genome shotgun (WGS) entry which is preliminary data.</text>
</comment>
<protein>
    <submittedName>
        <fullName evidence="2">Toll/interleukin-1 receptor domain-containing protein</fullName>
    </submittedName>
</protein>
<gene>
    <name evidence="2" type="ORF">LKD70_09690</name>
</gene>
<organism evidence="2 3">
    <name type="scientific">Ruminococcus turbiniformis</name>
    <dbReference type="NCBI Taxonomy" id="2881258"/>
    <lineage>
        <taxon>Bacteria</taxon>
        <taxon>Bacillati</taxon>
        <taxon>Bacillota</taxon>
        <taxon>Clostridia</taxon>
        <taxon>Eubacteriales</taxon>
        <taxon>Oscillospiraceae</taxon>
        <taxon>Ruminococcus</taxon>
    </lineage>
</organism>
<dbReference type="EMBL" id="JAJEQX010000015">
    <property type="protein sequence ID" value="MCC2254688.1"/>
    <property type="molecule type" value="Genomic_DNA"/>
</dbReference>
<dbReference type="PROSITE" id="PS50104">
    <property type="entry name" value="TIR"/>
    <property type="match status" value="1"/>
</dbReference>
<name>A0ABS8FXA9_9FIRM</name>
<dbReference type="InterPro" id="IPR035897">
    <property type="entry name" value="Toll_tir_struct_dom_sf"/>
</dbReference>
<dbReference type="Gene3D" id="3.40.50.10140">
    <property type="entry name" value="Toll/interleukin-1 receptor homology (TIR) domain"/>
    <property type="match status" value="1"/>
</dbReference>
<reference evidence="2 3" key="1">
    <citation type="submission" date="2021-10" db="EMBL/GenBank/DDBJ databases">
        <title>Anaerobic single-cell dispensing facilitates the cultivation of human gut bacteria.</title>
        <authorList>
            <person name="Afrizal A."/>
        </authorList>
    </citation>
    <scope>NUCLEOTIDE SEQUENCE [LARGE SCALE GENOMIC DNA]</scope>
    <source>
        <strain evidence="2 3">CLA-AA-H200</strain>
    </source>
</reference>
<dbReference type="InterPro" id="IPR000157">
    <property type="entry name" value="TIR_dom"/>
</dbReference>
<evidence type="ECO:0000313" key="2">
    <source>
        <dbReference type="EMBL" id="MCC2254688.1"/>
    </source>
</evidence>
<dbReference type="Gene3D" id="3.40.50.300">
    <property type="entry name" value="P-loop containing nucleotide triphosphate hydrolases"/>
    <property type="match status" value="1"/>
</dbReference>
<dbReference type="Pfam" id="PF13424">
    <property type="entry name" value="TPR_12"/>
    <property type="match status" value="1"/>
</dbReference>
<dbReference type="SUPFAM" id="SSF48452">
    <property type="entry name" value="TPR-like"/>
    <property type="match status" value="2"/>
</dbReference>
<dbReference type="PANTHER" id="PTHR47691">
    <property type="entry name" value="REGULATOR-RELATED"/>
    <property type="match status" value="1"/>
</dbReference>
<dbReference type="InterPro" id="IPR019734">
    <property type="entry name" value="TPR_rpt"/>
</dbReference>
<dbReference type="PANTHER" id="PTHR47691:SF3">
    <property type="entry name" value="HTH-TYPE TRANSCRIPTIONAL REGULATOR RV0890C-RELATED"/>
    <property type="match status" value="1"/>
</dbReference>
<feature type="domain" description="TIR" evidence="1">
    <location>
        <begin position="1"/>
        <end position="136"/>
    </location>
</feature>
<dbReference type="Pfam" id="PF13374">
    <property type="entry name" value="TPR_10"/>
    <property type="match status" value="1"/>
</dbReference>
<keyword evidence="2" id="KW-0675">Receptor</keyword>
<dbReference type="InterPro" id="IPR011990">
    <property type="entry name" value="TPR-like_helical_dom_sf"/>
</dbReference>
<keyword evidence="3" id="KW-1185">Reference proteome</keyword>
<sequence length="783" mass="91648">MHRDVFISYHRNSSAELVENIVSALEERGIRCWYAPRDVESKYAGDIVRAIEDCQIFLLIMNEYSTHSEHVLNEINYAFNRFHQKENIRLLPFRTDKNELSDDVKYYLGRIHCLDGSEPPEEDRIEALISRISYWLQSGDRDDVERGDGHGEERNLSSGEEAFPAVRNIRSTSLVHNTNFVGRTEEIEEIYKLLHTGNNKLFLSGPGGIGKSELSRQYALKFGGEYKTIVWFTYNTGIEDMVVSDQFLFIRGLENENQDLTTPEAREACYFKKMNYLKDHCGRDTLLIVDNFDSEDERLDEFLAGEYSVIFSTRISREKEGYQELAIRPFNRREDQLALFQKFYKRPLRDGEEEILFRLFEKIGFHTYGIELLAKQMQASRTSPENMLDYFEGKSAPSGKRSRLVMEHIMDVMTQIFRLSNLSDEKFSILKNMVLLPVEGIDTELFFDLTELEDFMLIDELIDSSFIQYNYITDVISLHPLIANTICRTCPDFAAECQIYIRNLTERLSSFTHFKYSEKQILLSLAENYYLKWCDPKASGSIPFMERLAEAYAEYFMRDKSIAIMERLLTLDPDPIRASWYHYYISNQRRCLGQYEELSKEAARSLEIIEKVPESPEMRQQLSLSYSMMGWAKYHENRLEESADYFEKSLQLRREILPDSDVLIAWAYYNSASVLCRTEEIQKAVQYYEEAIRRFLLIDETGICVPAYIGIAEAYLSQGDCGKAEEALEQAFTCEYEYYGEENCRKYWLYEVKSKILEKQGKKEQAEEYARLSKEEYAKMVSV</sequence>
<dbReference type="SUPFAM" id="SSF52540">
    <property type="entry name" value="P-loop containing nucleoside triphosphate hydrolases"/>
    <property type="match status" value="1"/>
</dbReference>
<evidence type="ECO:0000313" key="3">
    <source>
        <dbReference type="Proteomes" id="UP001198151"/>
    </source>
</evidence>
<evidence type="ECO:0000259" key="1">
    <source>
        <dbReference type="PROSITE" id="PS50104"/>
    </source>
</evidence>
<accession>A0ABS8FXA9</accession>
<dbReference type="InterPro" id="IPR027417">
    <property type="entry name" value="P-loop_NTPase"/>
</dbReference>
<dbReference type="RefSeq" id="WP_227707831.1">
    <property type="nucleotide sequence ID" value="NZ_JAJEQX010000015.1"/>
</dbReference>
<dbReference type="Proteomes" id="UP001198151">
    <property type="component" value="Unassembled WGS sequence"/>
</dbReference>
<proteinExistence type="predicted"/>